<dbReference type="InterPro" id="IPR011050">
    <property type="entry name" value="Pectin_lyase_fold/virulence"/>
</dbReference>
<dbReference type="RefSeq" id="WP_104438214.1">
    <property type="nucleotide sequence ID" value="NZ_PTJA01000010.1"/>
</dbReference>
<accession>A0A2S6HP68</accession>
<comment type="caution">
    <text evidence="1">The sequence shown here is derived from an EMBL/GenBank/DDBJ whole genome shotgun (WGS) entry which is preliminary data.</text>
</comment>
<dbReference type="SUPFAM" id="SSF51126">
    <property type="entry name" value="Pectin lyase-like"/>
    <property type="match status" value="1"/>
</dbReference>
<reference evidence="1 2" key="1">
    <citation type="submission" date="2018-02" db="EMBL/GenBank/DDBJ databases">
        <title>Genomic Encyclopedia of Archaeal and Bacterial Type Strains, Phase II (KMG-II): from individual species to whole genera.</title>
        <authorList>
            <person name="Goeker M."/>
        </authorList>
    </citation>
    <scope>NUCLEOTIDE SEQUENCE [LARGE SCALE GENOMIC DNA]</scope>
    <source>
        <strain evidence="1 2">DSM 3808</strain>
    </source>
</reference>
<name>A0A2S6HP68_9FIRM</name>
<protein>
    <submittedName>
        <fullName evidence="1">Uncharacterized protein</fullName>
    </submittedName>
</protein>
<dbReference type="Gene3D" id="2.160.20.10">
    <property type="entry name" value="Single-stranded right-handed beta-helix, Pectin lyase-like"/>
    <property type="match status" value="1"/>
</dbReference>
<dbReference type="InterPro" id="IPR012334">
    <property type="entry name" value="Pectin_lyas_fold"/>
</dbReference>
<sequence length="88" mass="9586">MAISRTPWSNFLRECHGGAIAAGSHTGAGIGSMLLEDNVLNHSDMPFRFKSAPVNGGGIYDVLIRDCSVGMPKRYSPLIRLIVMRTRP</sequence>
<gene>
    <name evidence="1" type="ORF">BXY41_11058</name>
</gene>
<dbReference type="AlphaFoldDB" id="A0A2S6HP68"/>
<dbReference type="EMBL" id="PTJA01000010">
    <property type="protein sequence ID" value="PPK79339.1"/>
    <property type="molecule type" value="Genomic_DNA"/>
</dbReference>
<organism evidence="1 2">
    <name type="scientific">Lacrimispora xylanisolvens</name>
    <dbReference type="NCBI Taxonomy" id="384636"/>
    <lineage>
        <taxon>Bacteria</taxon>
        <taxon>Bacillati</taxon>
        <taxon>Bacillota</taxon>
        <taxon>Clostridia</taxon>
        <taxon>Lachnospirales</taxon>
        <taxon>Lachnospiraceae</taxon>
        <taxon>Lacrimispora</taxon>
    </lineage>
</organism>
<dbReference type="OrthoDB" id="9795222at2"/>
<evidence type="ECO:0000313" key="2">
    <source>
        <dbReference type="Proteomes" id="UP000237749"/>
    </source>
</evidence>
<keyword evidence="2" id="KW-1185">Reference proteome</keyword>
<proteinExistence type="predicted"/>
<dbReference type="Proteomes" id="UP000237749">
    <property type="component" value="Unassembled WGS sequence"/>
</dbReference>
<evidence type="ECO:0000313" key="1">
    <source>
        <dbReference type="EMBL" id="PPK79339.1"/>
    </source>
</evidence>